<name>A0ACC2WD78_9TREE</name>
<evidence type="ECO:0000313" key="2">
    <source>
        <dbReference type="Proteomes" id="UP001241377"/>
    </source>
</evidence>
<organism evidence="1 2">
    <name type="scientific">Naganishia cerealis</name>
    <dbReference type="NCBI Taxonomy" id="610337"/>
    <lineage>
        <taxon>Eukaryota</taxon>
        <taxon>Fungi</taxon>
        <taxon>Dikarya</taxon>
        <taxon>Basidiomycota</taxon>
        <taxon>Agaricomycotina</taxon>
        <taxon>Tremellomycetes</taxon>
        <taxon>Filobasidiales</taxon>
        <taxon>Filobasidiaceae</taxon>
        <taxon>Naganishia</taxon>
    </lineage>
</organism>
<comment type="caution">
    <text evidence="1">The sequence shown here is derived from an EMBL/GenBank/DDBJ whole genome shotgun (WGS) entry which is preliminary data.</text>
</comment>
<keyword evidence="1" id="KW-0645">Protease</keyword>
<keyword evidence="2" id="KW-1185">Reference proteome</keyword>
<protein>
    <submittedName>
        <fullName evidence="1">Mitochondrial presequence protease</fullName>
    </submittedName>
</protein>
<reference evidence="1" key="1">
    <citation type="submission" date="2023-04" db="EMBL/GenBank/DDBJ databases">
        <title>Draft Genome sequencing of Naganishia species isolated from polar environments using Oxford Nanopore Technology.</title>
        <authorList>
            <person name="Leo P."/>
            <person name="Venkateswaran K."/>
        </authorList>
    </citation>
    <scope>NUCLEOTIDE SEQUENCE</scope>
    <source>
        <strain evidence="1">MNA-CCFEE 5261</strain>
    </source>
</reference>
<dbReference type="Proteomes" id="UP001241377">
    <property type="component" value="Unassembled WGS sequence"/>
</dbReference>
<accession>A0ACC2WD78</accession>
<dbReference type="EMBL" id="JASBWR010000017">
    <property type="protein sequence ID" value="KAJ9109597.1"/>
    <property type="molecule type" value="Genomic_DNA"/>
</dbReference>
<keyword evidence="1" id="KW-0378">Hydrolase</keyword>
<sequence>MLRAQLRHYARRNLHANALKDIQSKYVLGADILGYKVEQVEPILEFSLVAVKLKHGKTGLEHLHLDASHDNNNVFLIAFKTNPPDNTGVPHILEHTTLCGSEKYPVRDPFFKMLNRSLSNFMNAMTGHDYTYYPFATTNSKDFDNLMDVYLSSVLEPKLAIQDFMQEGWRLENEVTTDSKSPIIFKGVVFNEMKGQYSNSGYYFWIKFQEAIYASLNNSGGDPSKIVTLQYEDLVDFHLKNYHPSNARTFTYGSLPLRNHLRKLDEFLVSFGKRQRNTDVKLPIFEKLPHKKEFNVEVPGPVDTMSSKPVDQQYKSSISWYLGNPLNESSQYDMFKWKVLSSLLCDGHNAPFFQQLIELEYGDDFTINSGLDATTALLTFTVGVSNLSVAKAHELPQKVVEITKNHILPEFDSRRSSYENRVQALLHQIELGFKKHKPDFGLGLLHSIVPNWVNGFNPISSIKVEEILSRFKNEYKESGLKMFTDMIEKTILNDETPVFKFVMVPDAEFSNKLTKDEKQLLDSKVSQMSPEDKQAIFDRGLKLAESQQAEQDISVLPSLTLRDIPRYGEQYALRFSEINLKKYQQRIVDTNGLTYVTAAKDLSYLPTKYYKYMPIFASCLTNLAGTAKTSITDLETRIQQTTGGISFSFSNKTDPYNIMKTNLKFVLSGMSLADNTKHVYDLWHEILTSTKFNADDEVVDKLSTLVKSIGQSQMNTIADRGHSFAGSYSSSQLTPTKYISEQTGGLAQAKFVMELNHKLDQSGKQYLVEELLPILRDIQDHILNGHSAGGDFGFNYSVVADKNGVAQNDSLVKEFDDKIVSAASKKSLENQLSTIDLGVRSKNLSTLVNMPFQVGYSSLAKLGAEYTSKDGAALQVLSQLLTFKHLHSVIRESNGAYGGGLMADGLSGIMNYYSYRDPNCLKSVSNFRDSGKFALTKLVDFGSVGAWTVDDLQEAKLSIFQSVDAPSNISSQGSSNFIEGITDDMKQERRENFLDTSSSDLIDVTNKYLVDTAEVATIIGDNAILQVDSTWKVNEMGKGM</sequence>
<evidence type="ECO:0000313" key="1">
    <source>
        <dbReference type="EMBL" id="KAJ9109597.1"/>
    </source>
</evidence>
<gene>
    <name evidence="1" type="primary">CYM1</name>
    <name evidence="1" type="ORF">QFC19_002038</name>
</gene>
<proteinExistence type="predicted"/>